<dbReference type="InterPro" id="IPR013341">
    <property type="entry name" value="Mandelate_racemase_N_dom"/>
</dbReference>
<dbReference type="SUPFAM" id="SSF54826">
    <property type="entry name" value="Enolase N-terminal domain-like"/>
    <property type="match status" value="1"/>
</dbReference>
<dbReference type="SMART" id="SM00922">
    <property type="entry name" value="MR_MLE"/>
    <property type="match status" value="1"/>
</dbReference>
<dbReference type="RefSeq" id="WP_188895570.1">
    <property type="nucleotide sequence ID" value="NZ_BMMZ01000005.1"/>
</dbReference>
<keyword evidence="4" id="KW-1185">Reference proteome</keyword>
<gene>
    <name evidence="3" type="ORF">GCM10011575_23650</name>
</gene>
<dbReference type="SUPFAM" id="SSF51604">
    <property type="entry name" value="Enolase C-terminal domain-like"/>
    <property type="match status" value="1"/>
</dbReference>
<dbReference type="GO" id="GO:0016829">
    <property type="term" value="F:lyase activity"/>
    <property type="evidence" value="ECO:0007669"/>
    <property type="project" value="UniProtKB-KW"/>
</dbReference>
<accession>A0A917S8J4</accession>
<dbReference type="PROSITE" id="PS00908">
    <property type="entry name" value="MR_MLE_1"/>
    <property type="match status" value="1"/>
</dbReference>
<dbReference type="Pfam" id="PF02746">
    <property type="entry name" value="MR_MLE_N"/>
    <property type="match status" value="1"/>
</dbReference>
<dbReference type="Proteomes" id="UP000613840">
    <property type="component" value="Unassembled WGS sequence"/>
</dbReference>
<dbReference type="PROSITE" id="PS00909">
    <property type="entry name" value="MR_MLE_2"/>
    <property type="match status" value="1"/>
</dbReference>
<dbReference type="Gene3D" id="3.20.20.120">
    <property type="entry name" value="Enolase-like C-terminal domain"/>
    <property type="match status" value="1"/>
</dbReference>
<dbReference type="InterPro" id="IPR018110">
    <property type="entry name" value="Mandel_Rmase/mucon_lact_enz_CS"/>
</dbReference>
<protein>
    <submittedName>
        <fullName evidence="3">Mandelate racemase</fullName>
    </submittedName>
</protein>
<dbReference type="EMBL" id="BMMZ01000005">
    <property type="protein sequence ID" value="GGL64505.1"/>
    <property type="molecule type" value="Genomic_DNA"/>
</dbReference>
<dbReference type="SFLD" id="SFLDG00179">
    <property type="entry name" value="mandelate_racemase"/>
    <property type="match status" value="1"/>
</dbReference>
<reference evidence="3" key="1">
    <citation type="journal article" date="2014" name="Int. J. Syst. Evol. Microbiol.">
        <title>Complete genome sequence of Corynebacterium casei LMG S-19264T (=DSM 44701T), isolated from a smear-ripened cheese.</title>
        <authorList>
            <consortium name="US DOE Joint Genome Institute (JGI-PGF)"/>
            <person name="Walter F."/>
            <person name="Albersmeier A."/>
            <person name="Kalinowski J."/>
            <person name="Ruckert C."/>
        </authorList>
    </citation>
    <scope>NUCLEOTIDE SEQUENCE</scope>
    <source>
        <strain evidence="3">CGMCC 4.7306</strain>
    </source>
</reference>
<dbReference type="InterPro" id="IPR013342">
    <property type="entry name" value="Mandelate_racemase_C"/>
</dbReference>
<dbReference type="InterPro" id="IPR029017">
    <property type="entry name" value="Enolase-like_N"/>
</dbReference>
<reference evidence="3" key="2">
    <citation type="submission" date="2020-09" db="EMBL/GenBank/DDBJ databases">
        <authorList>
            <person name="Sun Q."/>
            <person name="Zhou Y."/>
        </authorList>
    </citation>
    <scope>NUCLEOTIDE SEQUENCE</scope>
    <source>
        <strain evidence="3">CGMCC 4.7306</strain>
    </source>
</reference>
<dbReference type="InterPro" id="IPR036849">
    <property type="entry name" value="Enolase-like_C_sf"/>
</dbReference>
<dbReference type="GO" id="GO:0009063">
    <property type="term" value="P:amino acid catabolic process"/>
    <property type="evidence" value="ECO:0007669"/>
    <property type="project" value="InterPro"/>
</dbReference>
<dbReference type="InterPro" id="IPR029065">
    <property type="entry name" value="Enolase_C-like"/>
</dbReference>
<evidence type="ECO:0000259" key="2">
    <source>
        <dbReference type="SMART" id="SM00922"/>
    </source>
</evidence>
<keyword evidence="1" id="KW-0456">Lyase</keyword>
<dbReference type="PANTHER" id="PTHR48080:SF2">
    <property type="entry name" value="D-GALACTONATE DEHYDRATASE"/>
    <property type="match status" value="1"/>
</dbReference>
<sequence length="384" mass="41915">MKITNITTAVVRYHGEATLVRIDTDEGISGYGEANPDAGAGGVVGVINTVRPMLIGEDPRNVEQCWEKLRRRVFAGAQSGVFVIAISGIELALWDIAGKAMGQPVYRLLGGKFRDRIRVYADCGDGDDPEGSIAGCVDRAQRMVSEGFTAIKFDIDNLGHPAKFDRYNHTLGGREIRDMVDRVAAVREAIGSDVDLAIDMHARYDVPSACRIAAELEPYSLMWLEEPTPPENPQALARVRASTKTPICAGENLYLRWGFRELLDAGAVDVIEPDIPKCGGLAESKKIANLAEMYYVPFAPHLVSTPLGTMASAHQCSTVPNFYVQEWHALEEREVWDSYVVPPDGSGSIVKDGYITLPDTPGIGVEPDLDAVRRHAVPSFGIFE</sequence>
<evidence type="ECO:0000313" key="3">
    <source>
        <dbReference type="EMBL" id="GGL64505.1"/>
    </source>
</evidence>
<evidence type="ECO:0000256" key="1">
    <source>
        <dbReference type="ARBA" id="ARBA00023239"/>
    </source>
</evidence>
<dbReference type="InterPro" id="IPR034593">
    <property type="entry name" value="DgoD-like"/>
</dbReference>
<dbReference type="CDD" id="cd03316">
    <property type="entry name" value="MR_like"/>
    <property type="match status" value="1"/>
</dbReference>
<comment type="caution">
    <text evidence="3">The sequence shown here is derived from an EMBL/GenBank/DDBJ whole genome shotgun (WGS) entry which is preliminary data.</text>
</comment>
<dbReference type="Gene3D" id="3.30.390.10">
    <property type="entry name" value="Enolase-like, N-terminal domain"/>
    <property type="match status" value="1"/>
</dbReference>
<dbReference type="Pfam" id="PF13378">
    <property type="entry name" value="MR_MLE_C"/>
    <property type="match status" value="1"/>
</dbReference>
<dbReference type="SFLD" id="SFLDS00001">
    <property type="entry name" value="Enolase"/>
    <property type="match status" value="1"/>
</dbReference>
<proteinExistence type="predicted"/>
<feature type="domain" description="Mandelate racemase/muconate lactonizing enzyme C-terminal" evidence="2">
    <location>
        <begin position="133"/>
        <end position="246"/>
    </location>
</feature>
<dbReference type="AlphaFoldDB" id="A0A917S8J4"/>
<name>A0A917S8J4_9ACTN</name>
<dbReference type="PANTHER" id="PTHR48080">
    <property type="entry name" value="D-GALACTONATE DEHYDRATASE-RELATED"/>
    <property type="match status" value="1"/>
</dbReference>
<evidence type="ECO:0000313" key="4">
    <source>
        <dbReference type="Proteomes" id="UP000613840"/>
    </source>
</evidence>
<organism evidence="3 4">
    <name type="scientific">Microlunatus endophyticus</name>
    <dbReference type="NCBI Taxonomy" id="1716077"/>
    <lineage>
        <taxon>Bacteria</taxon>
        <taxon>Bacillati</taxon>
        <taxon>Actinomycetota</taxon>
        <taxon>Actinomycetes</taxon>
        <taxon>Propionibacteriales</taxon>
        <taxon>Propionibacteriaceae</taxon>
        <taxon>Microlunatus</taxon>
    </lineage>
</organism>